<keyword evidence="1" id="KW-0732">Signal</keyword>
<organism evidence="2 3">
    <name type="scientific">Sphingobacterium hungaricum</name>
    <dbReference type="NCBI Taxonomy" id="2082723"/>
    <lineage>
        <taxon>Bacteria</taxon>
        <taxon>Pseudomonadati</taxon>
        <taxon>Bacteroidota</taxon>
        <taxon>Sphingobacteriia</taxon>
        <taxon>Sphingobacteriales</taxon>
        <taxon>Sphingobacteriaceae</taxon>
        <taxon>Sphingobacterium</taxon>
    </lineage>
</organism>
<feature type="chain" id="PRO_5037254949" evidence="1">
    <location>
        <begin position="22"/>
        <end position="236"/>
    </location>
</feature>
<reference evidence="2" key="1">
    <citation type="submission" date="2018-02" db="EMBL/GenBank/DDBJ databases">
        <authorList>
            <person name="Vasarhelyi B.M."/>
            <person name="Deshmukh S."/>
            <person name="Balint B."/>
            <person name="Kukolya J."/>
        </authorList>
    </citation>
    <scope>NUCLEOTIDE SEQUENCE</scope>
    <source>
        <strain evidence="2">KB22</strain>
    </source>
</reference>
<evidence type="ECO:0000313" key="3">
    <source>
        <dbReference type="Proteomes" id="UP000616201"/>
    </source>
</evidence>
<gene>
    <name evidence="2" type="ORF">C4F49_11635</name>
</gene>
<comment type="caution">
    <text evidence="2">The sequence shown here is derived from an EMBL/GenBank/DDBJ whole genome shotgun (WGS) entry which is preliminary data.</text>
</comment>
<protein>
    <submittedName>
        <fullName evidence="2">Nickel transport complex protein, NikM subunit, transmembrane</fullName>
    </submittedName>
</protein>
<proteinExistence type="predicted"/>
<evidence type="ECO:0000313" key="2">
    <source>
        <dbReference type="EMBL" id="MBE8714335.1"/>
    </source>
</evidence>
<sequence length="236" mass="26315">MKYWKPLFTLLLLWITSVNLAEAHAIWIEASPIANKNQPQTVKIFYGEYANAEIEPTQDWYSDLKTIEVWLISPSQKKTKLTLSDQKTFLQAEFTPEEDGTYFVSTEHAAKDLGGQSKYVFSSVIPVQVGKSPSQVKPASALAVTAQAKTFTLKDDVTLQVTAKGIAAANAEVLVMSASGWSKTFKTDQNGTINFKPLWKGNYVIETSTYQEQAGKWNDKGHTHVWQGSTTFIQVK</sequence>
<accession>A0A928UZK6</accession>
<dbReference type="RefSeq" id="WP_196936417.1">
    <property type="nucleotide sequence ID" value="NZ_MU158698.1"/>
</dbReference>
<dbReference type="EMBL" id="PRDK01000006">
    <property type="protein sequence ID" value="MBE8714335.1"/>
    <property type="molecule type" value="Genomic_DNA"/>
</dbReference>
<keyword evidence="2" id="KW-0472">Membrane</keyword>
<evidence type="ECO:0000256" key="1">
    <source>
        <dbReference type="SAM" id="SignalP"/>
    </source>
</evidence>
<name>A0A928UZK6_9SPHI</name>
<dbReference type="AlphaFoldDB" id="A0A928UZK6"/>
<feature type="signal peptide" evidence="1">
    <location>
        <begin position="1"/>
        <end position="21"/>
    </location>
</feature>
<dbReference type="Proteomes" id="UP000616201">
    <property type="component" value="Unassembled WGS sequence"/>
</dbReference>
<keyword evidence="2" id="KW-0812">Transmembrane</keyword>
<dbReference type="SUPFAM" id="SSF49478">
    <property type="entry name" value="Cna protein B-type domain"/>
    <property type="match status" value="1"/>
</dbReference>
<keyword evidence="3" id="KW-1185">Reference proteome</keyword>
<dbReference type="InterPro" id="IPR019613">
    <property type="entry name" value="DUF4198"/>
</dbReference>
<dbReference type="Pfam" id="PF10670">
    <property type="entry name" value="DUF4198"/>
    <property type="match status" value="1"/>
</dbReference>